<gene>
    <name evidence="1" type="ORF">CFN78_20940</name>
</gene>
<evidence type="ECO:0000313" key="1">
    <source>
        <dbReference type="EMBL" id="OZM71268.1"/>
    </source>
</evidence>
<organism evidence="1 2">
    <name type="scientific">Amycolatopsis antarctica</name>
    <dbReference type="NCBI Taxonomy" id="1854586"/>
    <lineage>
        <taxon>Bacteria</taxon>
        <taxon>Bacillati</taxon>
        <taxon>Actinomycetota</taxon>
        <taxon>Actinomycetes</taxon>
        <taxon>Pseudonocardiales</taxon>
        <taxon>Pseudonocardiaceae</taxon>
        <taxon>Amycolatopsis</taxon>
    </lineage>
</organism>
<dbReference type="Proteomes" id="UP000242444">
    <property type="component" value="Unassembled WGS sequence"/>
</dbReference>
<sequence>MIVVGGNVTTMAIEATSAEAYVDFRRDYQKHRYELIELPQDIHMRIMALMRELDLAYGALGFVVGPDGSWTFLEVNAGGQYGWLEDQGKGAL</sequence>
<proteinExistence type="predicted"/>
<accession>A0A263CZF0</accession>
<dbReference type="OrthoDB" id="9794735at2"/>
<evidence type="ECO:0008006" key="3">
    <source>
        <dbReference type="Google" id="ProtNLM"/>
    </source>
</evidence>
<name>A0A263CZF0_9PSEU</name>
<reference evidence="1 2" key="1">
    <citation type="submission" date="2017-07" db="EMBL/GenBank/DDBJ databases">
        <title>Amycolatopsis antarcticus sp. nov., isolated from the surface of an Antarcticus brown macroalga.</title>
        <authorList>
            <person name="Wang J."/>
            <person name="Leiva S."/>
            <person name="Huang J."/>
            <person name="Huang Y."/>
        </authorList>
    </citation>
    <scope>NUCLEOTIDE SEQUENCE [LARGE SCALE GENOMIC DNA]</scope>
    <source>
        <strain evidence="1 2">AU-G6</strain>
    </source>
</reference>
<keyword evidence="2" id="KW-1185">Reference proteome</keyword>
<dbReference type="EMBL" id="NKYE01000014">
    <property type="protein sequence ID" value="OZM71268.1"/>
    <property type="molecule type" value="Genomic_DNA"/>
</dbReference>
<dbReference type="AlphaFoldDB" id="A0A263CZF0"/>
<dbReference type="RefSeq" id="WP_094864571.1">
    <property type="nucleotide sequence ID" value="NZ_NKYE01000014.1"/>
</dbReference>
<dbReference type="InParanoid" id="A0A263CZF0"/>
<protein>
    <recommendedName>
        <fullName evidence="3">ATP-grasp domain-containing protein</fullName>
    </recommendedName>
</protein>
<comment type="caution">
    <text evidence="1">The sequence shown here is derived from an EMBL/GenBank/DDBJ whole genome shotgun (WGS) entry which is preliminary data.</text>
</comment>
<dbReference type="Gene3D" id="3.30.470.20">
    <property type="entry name" value="ATP-grasp fold, B domain"/>
    <property type="match status" value="1"/>
</dbReference>
<evidence type="ECO:0000313" key="2">
    <source>
        <dbReference type="Proteomes" id="UP000242444"/>
    </source>
</evidence>